<protein>
    <recommendedName>
        <fullName evidence="2">RND related barrel-sandwich hybrid domain-containing protein</fullName>
    </recommendedName>
</protein>
<dbReference type="KEGG" id="ahb:bsdtb5_24940"/>
<feature type="domain" description="RND related barrel-sandwich hybrid" evidence="2">
    <location>
        <begin position="68"/>
        <end position="236"/>
    </location>
</feature>
<gene>
    <name evidence="3" type="ORF">bsdtb5_24940</name>
</gene>
<keyword evidence="1" id="KW-0812">Transmembrane</keyword>
<dbReference type="Proteomes" id="UP000595897">
    <property type="component" value="Chromosome"/>
</dbReference>
<evidence type="ECO:0000259" key="2">
    <source>
        <dbReference type="Pfam" id="PF26018"/>
    </source>
</evidence>
<accession>A0A7R7ELZ4</accession>
<feature type="transmembrane region" description="Helical" evidence="1">
    <location>
        <begin position="21"/>
        <end position="39"/>
    </location>
</feature>
<keyword evidence="1" id="KW-1133">Transmembrane helix</keyword>
<dbReference type="EMBL" id="AP024169">
    <property type="protein sequence ID" value="BCN31199.1"/>
    <property type="molecule type" value="Genomic_DNA"/>
</dbReference>
<dbReference type="AlphaFoldDB" id="A0A7R7ELZ4"/>
<organism evidence="3 4">
    <name type="scientific">Anaeromicropila herbilytica</name>
    <dbReference type="NCBI Taxonomy" id="2785025"/>
    <lineage>
        <taxon>Bacteria</taxon>
        <taxon>Bacillati</taxon>
        <taxon>Bacillota</taxon>
        <taxon>Clostridia</taxon>
        <taxon>Lachnospirales</taxon>
        <taxon>Lachnospiraceae</taxon>
        <taxon>Anaeromicropila</taxon>
    </lineage>
</organism>
<proteinExistence type="predicted"/>
<dbReference type="Pfam" id="PF26018">
    <property type="entry name" value="BSH_RND_rel"/>
    <property type="match status" value="1"/>
</dbReference>
<keyword evidence="1" id="KW-0472">Membrane</keyword>
<dbReference type="InterPro" id="IPR058709">
    <property type="entry name" value="BSH_RND-rel"/>
</dbReference>
<sequence length="461" mass="53504">MAKRNSKVAKYRKPKQPKMGLIIFGIIFFYVVINIIIYMNKEHLSIYEVAEGQNVDDNTCKGIILRNEEVVNTDTSGYVNYYYRDGERIAKKATVYTIDETGKVYEQLMNSENETKLTNEDIETIRNQIATFKNDYSKSQFSNVYDFKYDIENSILELSNLNMLSNLQDIMSSNGDESFRVVKANNSGIITYFVDSYENLKAEDITKESFDTSKYKKLQLRTTDLLEKGSPVYKVVRNENWSIVINLTKEQYDKVSNKEQINITFPKDNLSTYADITTFKKSNEYYAKLDLNKYMIHYIDDRFIDVELNINSATGLKIPVTSVVKKKFYKIPLEYFTEGGDTGSYGVVKEVYSKNGDVKYQFIKTEIYYKDDKYGYVDTNDIKAGGWIKATNTKERYEVSETGTLEGAYNVNKGYAVFRRIEKIYENEEYCIIKNDTEYGLSVYDHIALNGDKATDQHIIY</sequence>
<evidence type="ECO:0000313" key="4">
    <source>
        <dbReference type="Proteomes" id="UP000595897"/>
    </source>
</evidence>
<evidence type="ECO:0000313" key="3">
    <source>
        <dbReference type="EMBL" id="BCN31199.1"/>
    </source>
</evidence>
<dbReference type="RefSeq" id="WP_271712340.1">
    <property type="nucleotide sequence ID" value="NZ_AP024169.1"/>
</dbReference>
<evidence type="ECO:0000256" key="1">
    <source>
        <dbReference type="SAM" id="Phobius"/>
    </source>
</evidence>
<keyword evidence="4" id="KW-1185">Reference proteome</keyword>
<reference evidence="3 4" key="1">
    <citation type="submission" date="2020-11" db="EMBL/GenBank/DDBJ databases">
        <title>Draft genome sequencing of a Lachnospiraceae strain isolated from anoxic soil subjected to BSD treatment.</title>
        <authorList>
            <person name="Uek A."/>
            <person name="Tonouchi A."/>
        </authorList>
    </citation>
    <scope>NUCLEOTIDE SEQUENCE [LARGE SCALE GENOMIC DNA]</scope>
    <source>
        <strain evidence="3 4">TB5</strain>
    </source>
</reference>
<name>A0A7R7ELZ4_9FIRM</name>